<dbReference type="Proteomes" id="UP000615446">
    <property type="component" value="Unassembled WGS sequence"/>
</dbReference>
<comment type="caution">
    <text evidence="2">The sequence shown here is derived from an EMBL/GenBank/DDBJ whole genome shotgun (WGS) entry which is preliminary data.</text>
</comment>
<gene>
    <name evidence="2" type="ORF">RCL2_001514600</name>
</gene>
<name>A0A8H3QQX7_9GLOM</name>
<accession>A0A8H3QQX7</accession>
<proteinExistence type="predicted"/>
<evidence type="ECO:0000313" key="3">
    <source>
        <dbReference type="Proteomes" id="UP000615446"/>
    </source>
</evidence>
<sequence length="179" mass="20339">MSSNTECSIPKTSKNPKNNGGWPLGEVNSAPNEVIRAFLSIVLLSDDNNNGFNNKNSKRKLSTPLPFWSKNNIIIITPERNEYPYQLSDFSDDSYTGEFITDEIKLIWKQLGPVNFQQLLATMVLMSDLHVNIRSIAHAINLVAQDIVKCDFADHLQYVLYSTFFKPFLIKLSKVRSLI</sequence>
<feature type="compositionally biased region" description="Polar residues" evidence="1">
    <location>
        <begin position="1"/>
        <end position="18"/>
    </location>
</feature>
<dbReference type="EMBL" id="BLAL01000176">
    <property type="protein sequence ID" value="GES88177.1"/>
    <property type="molecule type" value="Genomic_DNA"/>
</dbReference>
<feature type="region of interest" description="Disordered" evidence="1">
    <location>
        <begin position="1"/>
        <end position="25"/>
    </location>
</feature>
<evidence type="ECO:0000256" key="1">
    <source>
        <dbReference type="SAM" id="MobiDB-lite"/>
    </source>
</evidence>
<organism evidence="2 3">
    <name type="scientific">Rhizophagus clarus</name>
    <dbReference type="NCBI Taxonomy" id="94130"/>
    <lineage>
        <taxon>Eukaryota</taxon>
        <taxon>Fungi</taxon>
        <taxon>Fungi incertae sedis</taxon>
        <taxon>Mucoromycota</taxon>
        <taxon>Glomeromycotina</taxon>
        <taxon>Glomeromycetes</taxon>
        <taxon>Glomerales</taxon>
        <taxon>Glomeraceae</taxon>
        <taxon>Rhizophagus</taxon>
    </lineage>
</organism>
<evidence type="ECO:0000313" key="2">
    <source>
        <dbReference type="EMBL" id="GES88177.1"/>
    </source>
</evidence>
<reference evidence="2" key="1">
    <citation type="submission" date="2019-10" db="EMBL/GenBank/DDBJ databases">
        <title>Conservation and host-specific expression of non-tandemly repeated heterogenous ribosome RNA gene in arbuscular mycorrhizal fungi.</title>
        <authorList>
            <person name="Maeda T."/>
            <person name="Kobayashi Y."/>
            <person name="Nakagawa T."/>
            <person name="Ezawa T."/>
            <person name="Yamaguchi K."/>
            <person name="Bino T."/>
            <person name="Nishimoto Y."/>
            <person name="Shigenobu S."/>
            <person name="Kawaguchi M."/>
        </authorList>
    </citation>
    <scope>NUCLEOTIDE SEQUENCE</scope>
    <source>
        <strain evidence="2">HR1</strain>
    </source>
</reference>
<dbReference type="AlphaFoldDB" id="A0A8H3QQX7"/>
<protein>
    <submittedName>
        <fullName evidence="2">Uncharacterized protein</fullName>
    </submittedName>
</protein>